<evidence type="ECO:0000256" key="3">
    <source>
        <dbReference type="ARBA" id="ARBA00022597"/>
    </source>
</evidence>
<evidence type="ECO:0000259" key="11">
    <source>
        <dbReference type="PROSITE" id="PS51093"/>
    </source>
</evidence>
<dbReference type="Proteomes" id="UP000192408">
    <property type="component" value="Unassembled WGS sequence"/>
</dbReference>
<dbReference type="NCBIfam" id="TIGR00830">
    <property type="entry name" value="PTBA"/>
    <property type="match status" value="1"/>
</dbReference>
<evidence type="ECO:0000256" key="7">
    <source>
        <dbReference type="ARBA" id="ARBA00039163"/>
    </source>
</evidence>
<dbReference type="PANTHER" id="PTHR45008">
    <property type="entry name" value="PTS SYSTEM GLUCOSE-SPECIFIC EIIA COMPONENT"/>
    <property type="match status" value="1"/>
</dbReference>
<evidence type="ECO:0000256" key="6">
    <source>
        <dbReference type="ARBA" id="ARBA00022777"/>
    </source>
</evidence>
<dbReference type="InterPro" id="IPR050890">
    <property type="entry name" value="PTS_EIIA_component"/>
</dbReference>
<dbReference type="PROSITE" id="PS51093">
    <property type="entry name" value="PTS_EIIA_TYPE_1"/>
    <property type="match status" value="1"/>
</dbReference>
<keyword evidence="2" id="KW-0813">Transport</keyword>
<keyword evidence="3" id="KW-0762">Sugar transport</keyword>
<evidence type="ECO:0000256" key="1">
    <source>
        <dbReference type="ARBA" id="ARBA00004496"/>
    </source>
</evidence>
<protein>
    <recommendedName>
        <fullName evidence="7">PTS system glucose-specific EIIA component</fullName>
    </recommendedName>
    <alternativeName>
        <fullName evidence="10">EIIA-Glc</fullName>
    </alternativeName>
    <alternativeName>
        <fullName evidence="9">EIII-Glc</fullName>
    </alternativeName>
    <alternativeName>
        <fullName evidence="8">Glucose-specific phosphotransferase enzyme IIA component</fullName>
    </alternativeName>
</protein>
<evidence type="ECO:0000256" key="8">
    <source>
        <dbReference type="ARBA" id="ARBA00042296"/>
    </source>
</evidence>
<dbReference type="InterPro" id="IPR011055">
    <property type="entry name" value="Dup_hybrid_motif"/>
</dbReference>
<accession>A0A1W1UT17</accession>
<dbReference type="Gene3D" id="2.70.70.10">
    <property type="entry name" value="Glucose Permease (Domain IIA)"/>
    <property type="match status" value="1"/>
</dbReference>
<keyword evidence="5" id="KW-0598">Phosphotransferase system</keyword>
<organism evidence="12 13">
    <name type="scientific">Pasteurella testudinis DSM 23072</name>
    <dbReference type="NCBI Taxonomy" id="1122938"/>
    <lineage>
        <taxon>Bacteria</taxon>
        <taxon>Pseudomonadati</taxon>
        <taxon>Pseudomonadota</taxon>
        <taxon>Gammaproteobacteria</taxon>
        <taxon>Pasteurellales</taxon>
        <taxon>Pasteurellaceae</taxon>
        <taxon>Pasteurella</taxon>
    </lineage>
</organism>
<evidence type="ECO:0000313" key="13">
    <source>
        <dbReference type="Proteomes" id="UP000192408"/>
    </source>
</evidence>
<name>A0A1W1UT17_9PAST</name>
<dbReference type="Pfam" id="PF00358">
    <property type="entry name" value="PTS_EIIA_1"/>
    <property type="match status" value="1"/>
</dbReference>
<evidence type="ECO:0000256" key="2">
    <source>
        <dbReference type="ARBA" id="ARBA00022448"/>
    </source>
</evidence>
<evidence type="ECO:0000256" key="5">
    <source>
        <dbReference type="ARBA" id="ARBA00022683"/>
    </source>
</evidence>
<dbReference type="RefSeq" id="WP_084256932.1">
    <property type="nucleotide sequence ID" value="NZ_FWWV01000013.1"/>
</dbReference>
<evidence type="ECO:0000313" key="12">
    <source>
        <dbReference type="EMBL" id="SMB84252.1"/>
    </source>
</evidence>
<dbReference type="AlphaFoldDB" id="A0A1W1UT17"/>
<evidence type="ECO:0000256" key="10">
    <source>
        <dbReference type="ARBA" id="ARBA00042873"/>
    </source>
</evidence>
<proteinExistence type="predicted"/>
<keyword evidence="4" id="KW-0808">Transferase</keyword>
<gene>
    <name evidence="12" type="ORF">SAMN05660772_00811</name>
</gene>
<evidence type="ECO:0000256" key="9">
    <source>
        <dbReference type="ARBA" id="ARBA00042526"/>
    </source>
</evidence>
<comment type="subcellular location">
    <subcellularLocation>
        <location evidence="1">Cytoplasm</location>
    </subcellularLocation>
</comment>
<sequence>MEKQEKNFIVPMSGLLLPLEDVPDSTFSDKSLGEGFAIELSGDVVVSPFSGIVIAAFPSGHAFIIRRDDGLEVLIHIGLNSMKNSAAFKANIDKYQRVKQGDILTYVDKSRFPATQGALISPLVFANPNLKLTLNKAKQNVLVGDESAVSLELPA</sequence>
<evidence type="ECO:0000256" key="4">
    <source>
        <dbReference type="ARBA" id="ARBA00022679"/>
    </source>
</evidence>
<dbReference type="PANTHER" id="PTHR45008:SF1">
    <property type="entry name" value="PTS SYSTEM GLUCOSE-SPECIFIC EIIA COMPONENT"/>
    <property type="match status" value="1"/>
</dbReference>
<dbReference type="InterPro" id="IPR001127">
    <property type="entry name" value="PTS_EIIA_1_perm"/>
</dbReference>
<dbReference type="SUPFAM" id="SSF51261">
    <property type="entry name" value="Duplicated hybrid motif"/>
    <property type="match status" value="1"/>
</dbReference>
<dbReference type="GO" id="GO:0009401">
    <property type="term" value="P:phosphoenolpyruvate-dependent sugar phosphotransferase system"/>
    <property type="evidence" value="ECO:0007669"/>
    <property type="project" value="UniProtKB-KW"/>
</dbReference>
<keyword evidence="13" id="KW-1185">Reference proteome</keyword>
<dbReference type="GO" id="GO:0016301">
    <property type="term" value="F:kinase activity"/>
    <property type="evidence" value="ECO:0007669"/>
    <property type="project" value="UniProtKB-KW"/>
</dbReference>
<dbReference type="STRING" id="1122938.SAMN05660772_00811"/>
<keyword evidence="6" id="KW-0418">Kinase</keyword>
<dbReference type="EMBL" id="FWWV01000013">
    <property type="protein sequence ID" value="SMB84252.1"/>
    <property type="molecule type" value="Genomic_DNA"/>
</dbReference>
<dbReference type="GO" id="GO:0005737">
    <property type="term" value="C:cytoplasm"/>
    <property type="evidence" value="ECO:0007669"/>
    <property type="project" value="UniProtKB-SubCell"/>
</dbReference>
<reference evidence="13" key="1">
    <citation type="submission" date="2017-04" db="EMBL/GenBank/DDBJ databases">
        <authorList>
            <person name="Varghese N."/>
            <person name="Submissions S."/>
        </authorList>
    </citation>
    <scope>NUCLEOTIDE SEQUENCE [LARGE SCALE GENOMIC DNA]</scope>
    <source>
        <strain evidence="13">DSM 23072</strain>
    </source>
</reference>
<feature type="domain" description="PTS EIIA type-1" evidence="11">
    <location>
        <begin position="24"/>
        <end position="127"/>
    </location>
</feature>